<keyword evidence="9" id="KW-1185">Reference proteome</keyword>
<dbReference type="PROSITE" id="PS01231">
    <property type="entry name" value="TRMA_2"/>
    <property type="match status" value="1"/>
</dbReference>
<dbReference type="InterPro" id="IPR029063">
    <property type="entry name" value="SAM-dependent_MTases_sf"/>
</dbReference>
<dbReference type="GO" id="GO:0006396">
    <property type="term" value="P:RNA processing"/>
    <property type="evidence" value="ECO:0007669"/>
    <property type="project" value="InterPro"/>
</dbReference>
<keyword evidence="3 6" id="KW-0949">S-adenosyl-L-methionine</keyword>
<dbReference type="PANTHER" id="PTHR45904:SF2">
    <property type="entry name" value="TRNA (URACIL-5-)-METHYLTRANSFERASE HOMOLOG A"/>
    <property type="match status" value="1"/>
</dbReference>
<dbReference type="Pfam" id="PF05958">
    <property type="entry name" value="tRNA_U5-meth_tr"/>
    <property type="match status" value="1"/>
</dbReference>
<dbReference type="SUPFAM" id="SSF54928">
    <property type="entry name" value="RNA-binding domain, RBD"/>
    <property type="match status" value="1"/>
</dbReference>
<evidence type="ECO:0000256" key="1">
    <source>
        <dbReference type="ARBA" id="ARBA00022603"/>
    </source>
</evidence>
<feature type="region of interest" description="Disordered" evidence="8">
    <location>
        <begin position="1"/>
        <end position="48"/>
    </location>
</feature>
<dbReference type="InterPro" id="IPR010280">
    <property type="entry name" value="U5_MeTrfase_fam"/>
</dbReference>
<evidence type="ECO:0000256" key="4">
    <source>
        <dbReference type="ARBA" id="ARBA00033763"/>
    </source>
</evidence>
<evidence type="ECO:0000313" key="10">
    <source>
        <dbReference type="WBParaSite" id="ACRNAN_scaffold2403.g22944.t2"/>
    </source>
</evidence>
<evidence type="ECO:0000313" key="9">
    <source>
        <dbReference type="Proteomes" id="UP000887540"/>
    </source>
</evidence>
<dbReference type="InterPro" id="IPR030391">
    <property type="entry name" value="MeTrfase_TrmA_CS"/>
</dbReference>
<sequence>MISEENIHELDQPSETKNNSKLLENEKEQDFKDEPIDEEMLETSDKNDEVSESLRIQIKSFPKFANYVQVKKFLQKVLPSDSFRKIKLFKQTAFVSFKNASELEAGMLTLNGMKFKGTVLTVKRVGEEPESRQADVRNNEEHPILKSVVEIVSPLAGLSYQDQLASKMEESKRTTKNLMSQLKSAGIRQVKHVDELLMPILPSPITREYRNKCEFTIGRRADGEICVGFVANRMSEGRCIVVPIDECTIFRENTRRIVHACEKFVKESGFPPFDEFQRIGFWKTLTVRDFIGDCMLIFTVHPWKDADELEKVKQAVVQRFIQFKSAPDEEDFRVTSIYWQTVENASDTCVPEHLAGVPYVYEYALGCTFRISPATFFQTNTRGLEVLYTAIGDALRLPKIVDENQSEVSQEPILLLDICCGAGTISLCLMKRLEEAKKVGKFNGKCRSIGIELVEDAIKDAKINIKENGMDSDSCHYVSGQAENIFRSLKYYIPPDMDLGKTRVMGILDPPRAGMNDKVIIGYGVMGILDPPRAGMNDKVIIGCRNLKEMKHLIYVSCDPKAATKNLVDLCRPTSRKYEGEPFQIARIQPVDLFPQTRHFEWIVELIR</sequence>
<feature type="compositionally biased region" description="Basic and acidic residues" evidence="8">
    <location>
        <begin position="23"/>
        <end position="34"/>
    </location>
</feature>
<organism evidence="9 10">
    <name type="scientific">Acrobeloides nanus</name>
    <dbReference type="NCBI Taxonomy" id="290746"/>
    <lineage>
        <taxon>Eukaryota</taxon>
        <taxon>Metazoa</taxon>
        <taxon>Ecdysozoa</taxon>
        <taxon>Nematoda</taxon>
        <taxon>Chromadorea</taxon>
        <taxon>Rhabditida</taxon>
        <taxon>Tylenchina</taxon>
        <taxon>Cephalobomorpha</taxon>
        <taxon>Cephaloboidea</taxon>
        <taxon>Cephalobidae</taxon>
        <taxon>Acrobeloides</taxon>
    </lineage>
</organism>
<feature type="compositionally biased region" description="Basic and acidic residues" evidence="8">
    <location>
        <begin position="1"/>
        <end position="11"/>
    </location>
</feature>
<dbReference type="EC" id="2.1.1.35" evidence="4"/>
<dbReference type="PROSITE" id="PS51687">
    <property type="entry name" value="SAM_MT_RNA_M5U"/>
    <property type="match status" value="1"/>
</dbReference>
<evidence type="ECO:0000256" key="8">
    <source>
        <dbReference type="SAM" id="MobiDB-lite"/>
    </source>
</evidence>
<dbReference type="Gene3D" id="2.40.50.1070">
    <property type="match status" value="1"/>
</dbReference>
<dbReference type="AlphaFoldDB" id="A0A914DD82"/>
<evidence type="ECO:0000256" key="3">
    <source>
        <dbReference type="ARBA" id="ARBA00022691"/>
    </source>
</evidence>
<dbReference type="Gene3D" id="3.40.50.150">
    <property type="entry name" value="Vaccinia Virus protein VP39"/>
    <property type="match status" value="2"/>
</dbReference>
<feature type="active site" evidence="7">
    <location>
        <position position="558"/>
    </location>
</feature>
<evidence type="ECO:0000256" key="2">
    <source>
        <dbReference type="ARBA" id="ARBA00022679"/>
    </source>
</evidence>
<comment type="caution">
    <text evidence="6">Lacks conserved residue(s) required for the propagation of feature annotation.</text>
</comment>
<feature type="active site" description="Nucleophile" evidence="6">
    <location>
        <position position="558"/>
    </location>
</feature>
<dbReference type="InterPro" id="IPR045850">
    <property type="entry name" value="TRM2_met"/>
</dbReference>
<dbReference type="Gene3D" id="3.30.70.330">
    <property type="match status" value="1"/>
</dbReference>
<feature type="binding site" evidence="6">
    <location>
        <position position="452"/>
    </location>
    <ligand>
        <name>S-adenosyl-L-methionine</name>
        <dbReference type="ChEBI" id="CHEBI:59789"/>
    </ligand>
</feature>
<keyword evidence="1 6" id="KW-0489">Methyltransferase</keyword>
<proteinExistence type="inferred from homology"/>
<evidence type="ECO:0000256" key="6">
    <source>
        <dbReference type="PROSITE-ProRule" id="PRU01024"/>
    </source>
</evidence>
<dbReference type="GO" id="GO:0009451">
    <property type="term" value="P:RNA modification"/>
    <property type="evidence" value="ECO:0007669"/>
    <property type="project" value="UniProtKB-ARBA"/>
</dbReference>
<feature type="compositionally biased region" description="Polar residues" evidence="8">
    <location>
        <begin position="13"/>
        <end position="22"/>
    </location>
</feature>
<dbReference type="GO" id="GO:0030697">
    <property type="term" value="F:tRNA (uracil(54)-C5)-methyltransferase activity, S-adenosyl methionine-dependent"/>
    <property type="evidence" value="ECO:0007669"/>
    <property type="project" value="UniProtKB-EC"/>
</dbReference>
<accession>A0A914DD82</accession>
<keyword evidence="2 6" id="KW-0808">Transferase</keyword>
<dbReference type="PANTHER" id="PTHR45904">
    <property type="entry name" value="TRNA (URACIL-5-)-METHYLTRANSFERASE"/>
    <property type="match status" value="1"/>
</dbReference>
<dbReference type="InterPro" id="IPR012677">
    <property type="entry name" value="Nucleotide-bd_a/b_plait_sf"/>
</dbReference>
<dbReference type="SUPFAM" id="SSF53335">
    <property type="entry name" value="S-adenosyl-L-methionine-dependent methyltransferases"/>
    <property type="match status" value="1"/>
</dbReference>
<dbReference type="PROSITE" id="PS01230">
    <property type="entry name" value="TRMA_1"/>
    <property type="match status" value="1"/>
</dbReference>
<protein>
    <recommendedName>
        <fullName evidence="4">tRNA (uracil(54)-C(5))-methyltransferase</fullName>
        <ecNumber evidence="4">2.1.1.35</ecNumber>
    </recommendedName>
</protein>
<dbReference type="GO" id="GO:0003723">
    <property type="term" value="F:RNA binding"/>
    <property type="evidence" value="ECO:0007669"/>
    <property type="project" value="TreeGrafter"/>
</dbReference>
<evidence type="ECO:0000256" key="5">
    <source>
        <dbReference type="ARBA" id="ARBA00047278"/>
    </source>
</evidence>
<name>A0A914DD82_9BILA</name>
<dbReference type="Proteomes" id="UP000887540">
    <property type="component" value="Unplaced"/>
</dbReference>
<dbReference type="InterPro" id="IPR030390">
    <property type="entry name" value="MeTrfase_TrmA_AS"/>
</dbReference>
<dbReference type="InterPro" id="IPR035979">
    <property type="entry name" value="RBD_domain_sf"/>
</dbReference>
<dbReference type="WBParaSite" id="ACRNAN_scaffold2403.g22944.t2">
    <property type="protein sequence ID" value="ACRNAN_scaffold2403.g22944.t2"/>
    <property type="gene ID" value="ACRNAN_scaffold2403.g22944"/>
</dbReference>
<comment type="catalytic activity">
    <reaction evidence="5">
        <text>uridine(54) in tRNA + S-adenosyl-L-methionine = 5-methyluridine(54) in tRNA + S-adenosyl-L-homocysteine + H(+)</text>
        <dbReference type="Rhea" id="RHEA:42712"/>
        <dbReference type="Rhea" id="RHEA-COMP:10167"/>
        <dbReference type="Rhea" id="RHEA-COMP:10193"/>
        <dbReference type="ChEBI" id="CHEBI:15378"/>
        <dbReference type="ChEBI" id="CHEBI:57856"/>
        <dbReference type="ChEBI" id="CHEBI:59789"/>
        <dbReference type="ChEBI" id="CHEBI:65315"/>
        <dbReference type="ChEBI" id="CHEBI:74447"/>
        <dbReference type="EC" id="2.1.1.35"/>
    </reaction>
    <physiologicalReaction direction="left-to-right" evidence="5">
        <dbReference type="Rhea" id="RHEA:42713"/>
    </physiologicalReaction>
</comment>
<reference evidence="10" key="1">
    <citation type="submission" date="2022-11" db="UniProtKB">
        <authorList>
            <consortium name="WormBaseParasite"/>
        </authorList>
    </citation>
    <scope>IDENTIFICATION</scope>
</reference>
<feature type="binding site" evidence="6">
    <location>
        <position position="530"/>
    </location>
    <ligand>
        <name>S-adenosyl-L-methionine</name>
        <dbReference type="ChEBI" id="CHEBI:59789"/>
    </ligand>
</feature>
<feature type="binding site" evidence="6">
    <location>
        <position position="378"/>
    </location>
    <ligand>
        <name>S-adenosyl-L-methionine</name>
        <dbReference type="ChEBI" id="CHEBI:59789"/>
    </ligand>
</feature>
<evidence type="ECO:0000256" key="7">
    <source>
        <dbReference type="PROSITE-ProRule" id="PRU10015"/>
    </source>
</evidence>
<comment type="similarity">
    <text evidence="6">Belongs to the class I-like SAM-binding methyltransferase superfamily. RNA M5U methyltransferase family.</text>
</comment>
<dbReference type="GO" id="GO:0032259">
    <property type="term" value="P:methylation"/>
    <property type="evidence" value="ECO:0007669"/>
    <property type="project" value="UniProtKB-KW"/>
</dbReference>